<comment type="caution">
    <text evidence="6">The sequence shown here is derived from an EMBL/GenBank/DDBJ whole genome shotgun (WGS) entry which is preliminary data.</text>
</comment>
<dbReference type="RefSeq" id="WP_079711454.1">
    <property type="nucleotide sequence ID" value="NZ_FUZC01000001.1"/>
</dbReference>
<reference evidence="6 7" key="1">
    <citation type="submission" date="2015-10" db="EMBL/GenBank/DDBJ databases">
        <title>Draft genome sequence of Salegentibacter salinarum KCTC 12975.</title>
        <authorList>
            <person name="Lin W."/>
            <person name="Zheng Q."/>
        </authorList>
    </citation>
    <scope>NUCLEOTIDE SEQUENCE [LARGE SCALE GENOMIC DNA]</scope>
    <source>
        <strain evidence="6 7">KCTC 12975</strain>
    </source>
</reference>
<dbReference type="InterPro" id="IPR050109">
    <property type="entry name" value="HTH-type_TetR-like_transc_reg"/>
</dbReference>
<feature type="DNA-binding region" description="H-T-H motif" evidence="4">
    <location>
        <begin position="24"/>
        <end position="43"/>
    </location>
</feature>
<dbReference type="STRING" id="447422.SAMN05660903_00293"/>
<keyword evidence="7" id="KW-1185">Reference proteome</keyword>
<dbReference type="EMBL" id="LKTS01000001">
    <property type="protein sequence ID" value="PKD21661.1"/>
    <property type="molecule type" value="Genomic_DNA"/>
</dbReference>
<keyword evidence="1" id="KW-0805">Transcription regulation</keyword>
<dbReference type="Gene3D" id="1.10.357.10">
    <property type="entry name" value="Tetracycline Repressor, domain 2"/>
    <property type="match status" value="1"/>
</dbReference>
<evidence type="ECO:0000256" key="2">
    <source>
        <dbReference type="ARBA" id="ARBA00023125"/>
    </source>
</evidence>
<accession>A0A2N0U3R2</accession>
<name>A0A2N0U3R2_9FLAO</name>
<dbReference type="AlphaFoldDB" id="A0A2N0U3R2"/>
<evidence type="ECO:0000256" key="1">
    <source>
        <dbReference type="ARBA" id="ARBA00023015"/>
    </source>
</evidence>
<dbReference type="GO" id="GO:0003700">
    <property type="term" value="F:DNA-binding transcription factor activity"/>
    <property type="evidence" value="ECO:0007669"/>
    <property type="project" value="TreeGrafter"/>
</dbReference>
<evidence type="ECO:0000259" key="5">
    <source>
        <dbReference type="PROSITE" id="PS50977"/>
    </source>
</evidence>
<dbReference type="SUPFAM" id="SSF46689">
    <property type="entry name" value="Homeodomain-like"/>
    <property type="match status" value="1"/>
</dbReference>
<dbReference type="GO" id="GO:0000976">
    <property type="term" value="F:transcription cis-regulatory region binding"/>
    <property type="evidence" value="ECO:0007669"/>
    <property type="project" value="TreeGrafter"/>
</dbReference>
<keyword evidence="2 4" id="KW-0238">DNA-binding</keyword>
<evidence type="ECO:0000313" key="6">
    <source>
        <dbReference type="EMBL" id="PKD21661.1"/>
    </source>
</evidence>
<dbReference type="InterPro" id="IPR009057">
    <property type="entry name" value="Homeodomain-like_sf"/>
</dbReference>
<dbReference type="InterPro" id="IPR001647">
    <property type="entry name" value="HTH_TetR"/>
</dbReference>
<dbReference type="PANTHER" id="PTHR30055">
    <property type="entry name" value="HTH-TYPE TRANSCRIPTIONAL REGULATOR RUTR"/>
    <property type="match status" value="1"/>
</dbReference>
<keyword evidence="3" id="KW-0804">Transcription</keyword>
<sequence>MITATKKRIIESAIQVFNEDLSAPLQRVADKASVTRRTLHRYFSDRNELVAVCEKAIETSCRKAMIAAIQSSNDPLTQLENMLYAGIDCGAKYSFFYKLHQSKDHKHNTENKNCADYDYIYQHFHQIILQLQKNGKVNSDMSAQWIQVLHSGIIESTVNARHHPTKDFQEIKTLAWTSYIKAIAP</sequence>
<protein>
    <submittedName>
        <fullName evidence="6">TetR family transcriptional regulator</fullName>
    </submittedName>
</protein>
<feature type="domain" description="HTH tetR-type" evidence="5">
    <location>
        <begin position="3"/>
        <end position="61"/>
    </location>
</feature>
<dbReference type="PROSITE" id="PS50977">
    <property type="entry name" value="HTH_TETR_2"/>
    <property type="match status" value="1"/>
</dbReference>
<evidence type="ECO:0000313" key="7">
    <source>
        <dbReference type="Proteomes" id="UP000232673"/>
    </source>
</evidence>
<dbReference type="PANTHER" id="PTHR30055:SF234">
    <property type="entry name" value="HTH-TYPE TRANSCRIPTIONAL REGULATOR BETI"/>
    <property type="match status" value="1"/>
</dbReference>
<proteinExistence type="predicted"/>
<dbReference type="Proteomes" id="UP000232673">
    <property type="component" value="Unassembled WGS sequence"/>
</dbReference>
<organism evidence="6 7">
    <name type="scientific">Salegentibacter salinarum</name>
    <dbReference type="NCBI Taxonomy" id="447422"/>
    <lineage>
        <taxon>Bacteria</taxon>
        <taxon>Pseudomonadati</taxon>
        <taxon>Bacteroidota</taxon>
        <taxon>Flavobacteriia</taxon>
        <taxon>Flavobacteriales</taxon>
        <taxon>Flavobacteriaceae</taxon>
        <taxon>Salegentibacter</taxon>
    </lineage>
</organism>
<gene>
    <name evidence="6" type="ORF">APR41_01360</name>
</gene>
<evidence type="ECO:0000256" key="3">
    <source>
        <dbReference type="ARBA" id="ARBA00023163"/>
    </source>
</evidence>
<evidence type="ECO:0000256" key="4">
    <source>
        <dbReference type="PROSITE-ProRule" id="PRU00335"/>
    </source>
</evidence>